<comment type="caution">
    <text evidence="1">The sequence shown here is derived from an EMBL/GenBank/DDBJ whole genome shotgun (WGS) entry which is preliminary data.</text>
</comment>
<proteinExistence type="predicted"/>
<keyword evidence="2" id="KW-1185">Reference proteome</keyword>
<sequence>MTESGATPAGPVTGAGGAEAALAPLERLAATPVSGHVAVFEEVLSGLEAVLASVEEPASEAER</sequence>
<dbReference type="RefSeq" id="WP_210154766.1">
    <property type="nucleotide sequence ID" value="NZ_JAFCNB010000003.1"/>
</dbReference>
<dbReference type="AlphaFoldDB" id="A0A941AGX7"/>
<gene>
    <name evidence="1" type="ORF">JOL79_06520</name>
</gene>
<reference evidence="1" key="1">
    <citation type="submission" date="2021-02" db="EMBL/GenBank/DDBJ databases">
        <title>Draft genome sequence of Microbispora sp. RL4-1S isolated from rice leaves in Thailand.</title>
        <authorList>
            <person name="Muangham S."/>
            <person name="Duangmal K."/>
        </authorList>
    </citation>
    <scope>NUCLEOTIDE SEQUENCE</scope>
    <source>
        <strain evidence="1">RL4-1S</strain>
    </source>
</reference>
<evidence type="ECO:0000313" key="2">
    <source>
        <dbReference type="Proteomes" id="UP000674234"/>
    </source>
</evidence>
<dbReference type="Proteomes" id="UP000674234">
    <property type="component" value="Unassembled WGS sequence"/>
</dbReference>
<evidence type="ECO:0000313" key="1">
    <source>
        <dbReference type="EMBL" id="MBP2703450.1"/>
    </source>
</evidence>
<dbReference type="EMBL" id="JAFCNB010000003">
    <property type="protein sequence ID" value="MBP2703450.1"/>
    <property type="molecule type" value="Genomic_DNA"/>
</dbReference>
<organism evidence="1 2">
    <name type="scientific">Microbispora oryzae</name>
    <dbReference type="NCBI Taxonomy" id="2806554"/>
    <lineage>
        <taxon>Bacteria</taxon>
        <taxon>Bacillati</taxon>
        <taxon>Actinomycetota</taxon>
        <taxon>Actinomycetes</taxon>
        <taxon>Streptosporangiales</taxon>
        <taxon>Streptosporangiaceae</taxon>
        <taxon>Microbispora</taxon>
    </lineage>
</organism>
<accession>A0A941AGX7</accession>
<protein>
    <submittedName>
        <fullName evidence="1">Uncharacterized protein</fullName>
    </submittedName>
</protein>
<name>A0A941AGX7_9ACTN</name>